<dbReference type="PRINTS" id="PR00081">
    <property type="entry name" value="GDHRDH"/>
</dbReference>
<reference evidence="3 4" key="1">
    <citation type="submission" date="2023-07" db="EMBL/GenBank/DDBJ databases">
        <title>Genomic Encyclopedia of Type Strains, Phase IV (KMG-IV): sequencing the most valuable type-strain genomes for metagenomic binning, comparative biology and taxonomic classification.</title>
        <authorList>
            <person name="Goeker M."/>
        </authorList>
    </citation>
    <scope>NUCLEOTIDE SEQUENCE [LARGE SCALE GENOMIC DNA]</scope>
    <source>
        <strain evidence="3 4">DSM 1111</strain>
    </source>
</reference>
<dbReference type="PANTHER" id="PTHR44196:SF1">
    <property type="entry name" value="DEHYDROGENASE_REDUCTASE SDR FAMILY MEMBER 7B"/>
    <property type="match status" value="1"/>
</dbReference>
<dbReference type="PANTHER" id="PTHR44196">
    <property type="entry name" value="DEHYDROGENASE/REDUCTASE SDR FAMILY MEMBER 7B"/>
    <property type="match status" value="1"/>
</dbReference>
<organism evidence="3 4">
    <name type="scientific">Peteryoungia aggregata LMG 23059</name>
    <dbReference type="NCBI Taxonomy" id="1368425"/>
    <lineage>
        <taxon>Bacteria</taxon>
        <taxon>Pseudomonadati</taxon>
        <taxon>Pseudomonadota</taxon>
        <taxon>Alphaproteobacteria</taxon>
        <taxon>Hyphomicrobiales</taxon>
        <taxon>Rhizobiaceae</taxon>
        <taxon>Peteryoungia</taxon>
    </lineage>
</organism>
<dbReference type="SUPFAM" id="SSF51735">
    <property type="entry name" value="NAD(P)-binding Rossmann-fold domains"/>
    <property type="match status" value="1"/>
</dbReference>
<gene>
    <name evidence="3" type="ORF">J2045_000718</name>
</gene>
<keyword evidence="4" id="KW-1185">Reference proteome</keyword>
<evidence type="ECO:0000313" key="4">
    <source>
        <dbReference type="Proteomes" id="UP001238496"/>
    </source>
</evidence>
<evidence type="ECO:0000256" key="1">
    <source>
        <dbReference type="ARBA" id="ARBA00006484"/>
    </source>
</evidence>
<dbReference type="CDD" id="cd05233">
    <property type="entry name" value="SDR_c"/>
    <property type="match status" value="1"/>
</dbReference>
<evidence type="ECO:0000313" key="3">
    <source>
        <dbReference type="EMBL" id="MDQ0419705.1"/>
    </source>
</evidence>
<protein>
    <submittedName>
        <fullName evidence="3">NAD(P)-dependent dehydrogenase (Short-subunit alcohol dehydrogenase family)</fullName>
    </submittedName>
</protein>
<name>A0ABU0G2Z5_9HYPH</name>
<sequence>MNMLIIGGASGLGRGLVDLALLRGHEACVLDHDQAGLMALPAAVATTVCDISDPGSIDEALDTVSERSPFDLVAITAGISAVGRFEEIDPAAMYRVTAINLTGTMMMTHALVKRGQLARGGRLVLTASLSHFVSYPGASAYAATKDGVIAFGRSIRRELRRNHDVTVQIVAPGPMDTPHAARYAPPGSRADRRAKPETVAAAILSRRRGGLFVPDLASRSAAIAGCLMPALVGRIMRKAIYMRLP</sequence>
<keyword evidence="2" id="KW-0560">Oxidoreductase</keyword>
<comment type="caution">
    <text evidence="3">The sequence shown here is derived from an EMBL/GenBank/DDBJ whole genome shotgun (WGS) entry which is preliminary data.</text>
</comment>
<dbReference type="RefSeq" id="WP_307369487.1">
    <property type="nucleotide sequence ID" value="NZ_JAUSUW010000002.1"/>
</dbReference>
<accession>A0ABU0G2Z5</accession>
<proteinExistence type="inferred from homology"/>
<dbReference type="PROSITE" id="PS00061">
    <property type="entry name" value="ADH_SHORT"/>
    <property type="match status" value="1"/>
</dbReference>
<dbReference type="InterPro" id="IPR002347">
    <property type="entry name" value="SDR_fam"/>
</dbReference>
<dbReference type="InterPro" id="IPR020904">
    <property type="entry name" value="Sc_DH/Rdtase_CS"/>
</dbReference>
<comment type="similarity">
    <text evidence="1">Belongs to the short-chain dehydrogenases/reductases (SDR) family.</text>
</comment>
<dbReference type="EMBL" id="JAUSUW010000002">
    <property type="protein sequence ID" value="MDQ0419705.1"/>
    <property type="molecule type" value="Genomic_DNA"/>
</dbReference>
<dbReference type="Proteomes" id="UP001238496">
    <property type="component" value="Unassembled WGS sequence"/>
</dbReference>
<dbReference type="Pfam" id="PF00106">
    <property type="entry name" value="adh_short"/>
    <property type="match status" value="1"/>
</dbReference>
<dbReference type="InterPro" id="IPR036291">
    <property type="entry name" value="NAD(P)-bd_dom_sf"/>
</dbReference>
<dbReference type="Gene3D" id="3.40.50.720">
    <property type="entry name" value="NAD(P)-binding Rossmann-like Domain"/>
    <property type="match status" value="1"/>
</dbReference>
<evidence type="ECO:0000256" key="2">
    <source>
        <dbReference type="ARBA" id="ARBA00023002"/>
    </source>
</evidence>